<accession>A0A914BY16</accession>
<dbReference type="WBParaSite" id="ACRNAN_Path_1241.g4846.t1">
    <property type="protein sequence ID" value="ACRNAN_Path_1241.g4846.t1"/>
    <property type="gene ID" value="ACRNAN_Path_1241.g4846"/>
</dbReference>
<evidence type="ECO:0000313" key="1">
    <source>
        <dbReference type="Proteomes" id="UP000887540"/>
    </source>
</evidence>
<dbReference type="Proteomes" id="UP000887540">
    <property type="component" value="Unplaced"/>
</dbReference>
<reference evidence="2" key="1">
    <citation type="submission" date="2022-11" db="UniProtKB">
        <authorList>
            <consortium name="WormBaseParasite"/>
        </authorList>
    </citation>
    <scope>IDENTIFICATION</scope>
</reference>
<sequence>MSCKQSFEKSNSDDLPLKKAKIEAISSILDADVLKEICTNLICSYYDEKLERVKNIETSRFKSALINRFCFNSVFDFIQTFRAINVTRNSVSLYDCLRPLHIDDEYVRTTEEPLLNLKGQLNCKLFDHFVHIPFIFFDYMIALRIRGKNGGDELLGHFV</sequence>
<organism evidence="1 2">
    <name type="scientific">Acrobeloides nanus</name>
    <dbReference type="NCBI Taxonomy" id="290746"/>
    <lineage>
        <taxon>Eukaryota</taxon>
        <taxon>Metazoa</taxon>
        <taxon>Ecdysozoa</taxon>
        <taxon>Nematoda</taxon>
        <taxon>Chromadorea</taxon>
        <taxon>Rhabditida</taxon>
        <taxon>Tylenchina</taxon>
        <taxon>Cephalobomorpha</taxon>
        <taxon>Cephaloboidea</taxon>
        <taxon>Cephalobidae</taxon>
        <taxon>Acrobeloides</taxon>
    </lineage>
</organism>
<proteinExistence type="predicted"/>
<evidence type="ECO:0000313" key="2">
    <source>
        <dbReference type="WBParaSite" id="ACRNAN_Path_1241.g4846.t1"/>
    </source>
</evidence>
<dbReference type="AlphaFoldDB" id="A0A914BY16"/>
<keyword evidence="1" id="KW-1185">Reference proteome</keyword>
<protein>
    <submittedName>
        <fullName evidence="2">Uncharacterized protein</fullName>
    </submittedName>
</protein>
<name>A0A914BY16_9BILA</name>